<dbReference type="RefSeq" id="WP_088485708.1">
    <property type="nucleotide sequence ID" value="NZ_NISI01000013.1"/>
</dbReference>
<feature type="signal peptide" evidence="1">
    <location>
        <begin position="1"/>
        <end position="19"/>
    </location>
</feature>
<name>A0A254N9E7_9BURK</name>
<dbReference type="Proteomes" id="UP000197446">
    <property type="component" value="Unassembled WGS sequence"/>
</dbReference>
<dbReference type="AlphaFoldDB" id="A0A254N9E7"/>
<dbReference type="OrthoDB" id="9930102at2"/>
<evidence type="ECO:0000313" key="3">
    <source>
        <dbReference type="Proteomes" id="UP000197446"/>
    </source>
</evidence>
<sequence>MKALFLALPLALLTATAQATVINIDAREFGFAFPTDPAPEVGQLITPITNPPGGPLLQLTLEPGTYVIRNATGMSGADPNFIGWNYSSGWVWSVVVSDAATNQVVYYADRGGVQGTQASIAAQPDVQSFQDTFVLTQATTLNFMIRDYYLPDNAGGVAVDVSLISSVPDAPTPALLALGLAAMGLRLRGRGRLKA</sequence>
<evidence type="ECO:0000256" key="1">
    <source>
        <dbReference type="SAM" id="SignalP"/>
    </source>
</evidence>
<evidence type="ECO:0000313" key="2">
    <source>
        <dbReference type="EMBL" id="OWR01753.1"/>
    </source>
</evidence>
<keyword evidence="3" id="KW-1185">Reference proteome</keyword>
<gene>
    <name evidence="2" type="ORF">CDO81_23605</name>
</gene>
<comment type="caution">
    <text evidence="2">The sequence shown here is derived from an EMBL/GenBank/DDBJ whole genome shotgun (WGS) entry which is preliminary data.</text>
</comment>
<dbReference type="EMBL" id="NISI01000013">
    <property type="protein sequence ID" value="OWR01753.1"/>
    <property type="molecule type" value="Genomic_DNA"/>
</dbReference>
<reference evidence="2 3" key="1">
    <citation type="journal article" date="2007" name="Int. J. Syst. Evol. Microbiol.">
        <title>Description of Pelomonas aquatica sp. nov. and Pelomonas puraquae sp. nov., isolated from industrial and haemodialysis water.</title>
        <authorList>
            <person name="Gomila M."/>
            <person name="Bowien B."/>
            <person name="Falsen E."/>
            <person name="Moore E.R."/>
            <person name="Lalucat J."/>
        </authorList>
    </citation>
    <scope>NUCLEOTIDE SEQUENCE [LARGE SCALE GENOMIC DNA]</scope>
    <source>
        <strain evidence="2 3">CCUG 52769</strain>
    </source>
</reference>
<evidence type="ECO:0008006" key="4">
    <source>
        <dbReference type="Google" id="ProtNLM"/>
    </source>
</evidence>
<keyword evidence="1" id="KW-0732">Signal</keyword>
<accession>A0A254N9E7</accession>
<protein>
    <recommendedName>
        <fullName evidence="4">PEP-CTERM protein-sorting domain-containing protein</fullName>
    </recommendedName>
</protein>
<proteinExistence type="predicted"/>
<organism evidence="2 3">
    <name type="scientific">Roseateles puraquae</name>
    <dbReference type="NCBI Taxonomy" id="431059"/>
    <lineage>
        <taxon>Bacteria</taxon>
        <taxon>Pseudomonadati</taxon>
        <taxon>Pseudomonadota</taxon>
        <taxon>Betaproteobacteria</taxon>
        <taxon>Burkholderiales</taxon>
        <taxon>Sphaerotilaceae</taxon>
        <taxon>Roseateles</taxon>
    </lineage>
</organism>
<feature type="chain" id="PRO_5012038592" description="PEP-CTERM protein-sorting domain-containing protein" evidence="1">
    <location>
        <begin position="20"/>
        <end position="195"/>
    </location>
</feature>